<dbReference type="OrthoDB" id="120976at2759"/>
<dbReference type="SUPFAM" id="SSF81296">
    <property type="entry name" value="E set domains"/>
    <property type="match status" value="2"/>
</dbReference>
<dbReference type="EMBL" id="PGGS01003744">
    <property type="protein sequence ID" value="PNG99189.1"/>
    <property type="molecule type" value="Genomic_DNA"/>
</dbReference>
<feature type="domain" description="IPT/TIG" evidence="2">
    <location>
        <begin position="71"/>
        <end position="165"/>
    </location>
</feature>
<dbReference type="PANTHER" id="PTHR46769:SF2">
    <property type="entry name" value="FIBROCYSTIN-L ISOFORM 2 PRECURSOR-RELATED"/>
    <property type="match status" value="1"/>
</dbReference>
<dbReference type="CDD" id="cd00603">
    <property type="entry name" value="IPT_PCSR"/>
    <property type="match status" value="2"/>
</dbReference>
<evidence type="ECO:0000313" key="4">
    <source>
        <dbReference type="Proteomes" id="UP000236333"/>
    </source>
</evidence>
<evidence type="ECO:0000259" key="2">
    <source>
        <dbReference type="SMART" id="SM00429"/>
    </source>
</evidence>
<evidence type="ECO:0000256" key="1">
    <source>
        <dbReference type="ARBA" id="ARBA00022729"/>
    </source>
</evidence>
<feature type="non-terminal residue" evidence="3">
    <location>
        <position position="1"/>
    </location>
</feature>
<organism evidence="3 4">
    <name type="scientific">Tetrabaena socialis</name>
    <dbReference type="NCBI Taxonomy" id="47790"/>
    <lineage>
        <taxon>Eukaryota</taxon>
        <taxon>Viridiplantae</taxon>
        <taxon>Chlorophyta</taxon>
        <taxon>core chlorophytes</taxon>
        <taxon>Chlorophyceae</taxon>
        <taxon>CS clade</taxon>
        <taxon>Chlamydomonadales</taxon>
        <taxon>Tetrabaenaceae</taxon>
        <taxon>Tetrabaena</taxon>
    </lineage>
</organism>
<dbReference type="InterPro" id="IPR014756">
    <property type="entry name" value="Ig_E-set"/>
</dbReference>
<dbReference type="PANTHER" id="PTHR46769">
    <property type="entry name" value="POLYCYSTIC KIDNEY AND HEPATIC DISEASE 1 (AUTOSOMAL RECESSIVE)-LIKE 1"/>
    <property type="match status" value="1"/>
</dbReference>
<name>A0A2J7ZG42_9CHLO</name>
<dbReference type="InterPro" id="IPR052387">
    <property type="entry name" value="Fibrocystin"/>
</dbReference>
<dbReference type="Pfam" id="PF01833">
    <property type="entry name" value="TIG"/>
    <property type="match status" value="2"/>
</dbReference>
<dbReference type="InterPro" id="IPR002909">
    <property type="entry name" value="IPT_dom"/>
</dbReference>
<proteinExistence type="predicted"/>
<keyword evidence="1" id="KW-0732">Signal</keyword>
<dbReference type="SMART" id="SM00429">
    <property type="entry name" value="IPT"/>
    <property type="match status" value="2"/>
</dbReference>
<sequence>AMWLLPKITSLIDYPTASVAYAARVACVSPTAVSTTDVTCASPGLPNGDYHVLVALSSGLQLLSSQTVLFDLSITSVMPNSGSIGGGTTLVIDGAGFSTVPGSNVVEITVPTSTTFLNGLLQCAVVSATATRITCVTRAHLAANADVDDPMAKRVMPAPTQPRGVRVFICDPVFYNSTLLRDYCTSLPSTPHTRCNATGGASCDYSYSTALTPAIQGLAPTRGYGGSIIAIYGVNLDTVAFVDLLQGGAVVGAATGVNSSASGIFCTVPTLPPGAYNLRLRKASGELGVDALGVGVFTYYPTISALADNAGSLAGGLPLTVNVGGAGLATGPNNSTANVVTIAGLVCPIISVDSASQLHCRAPSINGFVSAEYWNMGSNSYSLPDLTTWTRP</sequence>
<feature type="domain" description="IPT/TIG" evidence="2">
    <location>
        <begin position="212"/>
        <end position="300"/>
    </location>
</feature>
<dbReference type="Gene3D" id="2.60.40.10">
    <property type="entry name" value="Immunoglobulins"/>
    <property type="match status" value="3"/>
</dbReference>
<accession>A0A2J7ZG42</accession>
<evidence type="ECO:0000313" key="3">
    <source>
        <dbReference type="EMBL" id="PNG99189.1"/>
    </source>
</evidence>
<dbReference type="InterPro" id="IPR013783">
    <property type="entry name" value="Ig-like_fold"/>
</dbReference>
<protein>
    <recommendedName>
        <fullName evidence="2">IPT/TIG domain-containing protein</fullName>
    </recommendedName>
</protein>
<keyword evidence="4" id="KW-1185">Reference proteome</keyword>
<comment type="caution">
    <text evidence="3">The sequence shown here is derived from an EMBL/GenBank/DDBJ whole genome shotgun (WGS) entry which is preliminary data.</text>
</comment>
<dbReference type="Proteomes" id="UP000236333">
    <property type="component" value="Unassembled WGS sequence"/>
</dbReference>
<dbReference type="AlphaFoldDB" id="A0A2J7ZG42"/>
<gene>
    <name evidence="3" type="ORF">TSOC_015039</name>
</gene>
<reference evidence="3 4" key="1">
    <citation type="journal article" date="2017" name="Mol. Biol. Evol.">
        <title>The 4-celled Tetrabaena socialis nuclear genome reveals the essential components for genetic control of cell number at the origin of multicellularity in the volvocine lineage.</title>
        <authorList>
            <person name="Featherston J."/>
            <person name="Arakaki Y."/>
            <person name="Hanschen E.R."/>
            <person name="Ferris P.J."/>
            <person name="Michod R.E."/>
            <person name="Olson B.J.S.C."/>
            <person name="Nozaki H."/>
            <person name="Durand P.M."/>
        </authorList>
    </citation>
    <scope>NUCLEOTIDE SEQUENCE [LARGE SCALE GENOMIC DNA]</scope>
    <source>
        <strain evidence="3 4">NIES-571</strain>
    </source>
</reference>
<feature type="non-terminal residue" evidence="3">
    <location>
        <position position="392"/>
    </location>
</feature>